<dbReference type="HAMAP" id="MF_01820">
    <property type="entry name" value="GTPase_RsgA"/>
    <property type="match status" value="1"/>
</dbReference>
<name>A0A1G6L9L7_9BACI</name>
<evidence type="ECO:0000259" key="11">
    <source>
        <dbReference type="PROSITE" id="PS50936"/>
    </source>
</evidence>
<keyword evidence="7 10" id="KW-0862">Zinc</keyword>
<keyword evidence="14" id="KW-1185">Reference proteome</keyword>
<dbReference type="Gene3D" id="3.40.50.300">
    <property type="entry name" value="P-loop containing nucleotide triphosphate hydrolases"/>
    <property type="match status" value="1"/>
</dbReference>
<evidence type="ECO:0000256" key="6">
    <source>
        <dbReference type="ARBA" id="ARBA00022801"/>
    </source>
</evidence>
<dbReference type="Proteomes" id="UP000242662">
    <property type="component" value="Unassembled WGS sequence"/>
</dbReference>
<evidence type="ECO:0000256" key="4">
    <source>
        <dbReference type="ARBA" id="ARBA00022730"/>
    </source>
</evidence>
<gene>
    <name evidence="10" type="primary">rsgA</name>
    <name evidence="13" type="ORF">SAMN05421737_10848</name>
</gene>
<feature type="binding site" evidence="10">
    <location>
        <begin position="166"/>
        <end position="174"/>
    </location>
    <ligand>
        <name>GTP</name>
        <dbReference type="ChEBI" id="CHEBI:37565"/>
    </ligand>
</feature>
<organism evidence="13 14">
    <name type="scientific">Shouchella lonarensis</name>
    <dbReference type="NCBI Taxonomy" id="1464122"/>
    <lineage>
        <taxon>Bacteria</taxon>
        <taxon>Bacillati</taxon>
        <taxon>Bacillota</taxon>
        <taxon>Bacilli</taxon>
        <taxon>Bacillales</taxon>
        <taxon>Bacillaceae</taxon>
        <taxon>Shouchella</taxon>
    </lineage>
</organism>
<dbReference type="GO" id="GO:0046872">
    <property type="term" value="F:metal ion binding"/>
    <property type="evidence" value="ECO:0007669"/>
    <property type="project" value="UniProtKB-KW"/>
</dbReference>
<dbReference type="InterPro" id="IPR010914">
    <property type="entry name" value="RsgA_GTPase_dom"/>
</dbReference>
<keyword evidence="5 10" id="KW-0547">Nucleotide-binding</keyword>
<dbReference type="InterPro" id="IPR027417">
    <property type="entry name" value="P-loop_NTPase"/>
</dbReference>
<evidence type="ECO:0000256" key="2">
    <source>
        <dbReference type="ARBA" id="ARBA00022517"/>
    </source>
</evidence>
<dbReference type="GO" id="GO:0005737">
    <property type="term" value="C:cytoplasm"/>
    <property type="evidence" value="ECO:0007669"/>
    <property type="project" value="UniProtKB-SubCell"/>
</dbReference>
<dbReference type="Gene3D" id="1.10.40.50">
    <property type="entry name" value="Probable gtpase engc, domain 3"/>
    <property type="match status" value="1"/>
</dbReference>
<dbReference type="CDD" id="cd04466">
    <property type="entry name" value="S1_YloQ_GTPase"/>
    <property type="match status" value="1"/>
</dbReference>
<feature type="binding site" evidence="10">
    <location>
        <position position="247"/>
    </location>
    <ligand>
        <name>Zn(2+)</name>
        <dbReference type="ChEBI" id="CHEBI:29105"/>
    </ligand>
</feature>
<dbReference type="PANTHER" id="PTHR32120:SF11">
    <property type="entry name" value="SMALL RIBOSOMAL SUBUNIT BIOGENESIS GTPASE RSGA 1, MITOCHONDRIAL-RELATED"/>
    <property type="match status" value="1"/>
</dbReference>
<keyword evidence="4 10" id="KW-0699">rRNA-binding</keyword>
<dbReference type="NCBIfam" id="TIGR00157">
    <property type="entry name" value="ribosome small subunit-dependent GTPase A"/>
    <property type="match status" value="1"/>
</dbReference>
<proteinExistence type="inferred from homology"/>
<dbReference type="Pfam" id="PF03193">
    <property type="entry name" value="RsgA_GTPase"/>
    <property type="match status" value="1"/>
</dbReference>
<feature type="binding site" evidence="10">
    <location>
        <begin position="112"/>
        <end position="115"/>
    </location>
    <ligand>
        <name>GTP</name>
        <dbReference type="ChEBI" id="CHEBI:37565"/>
    </ligand>
</feature>
<dbReference type="Gene3D" id="2.40.50.140">
    <property type="entry name" value="Nucleic acid-binding proteins"/>
    <property type="match status" value="1"/>
</dbReference>
<dbReference type="SUPFAM" id="SSF52540">
    <property type="entry name" value="P-loop containing nucleoside triphosphate hydrolases"/>
    <property type="match status" value="1"/>
</dbReference>
<dbReference type="OrthoDB" id="9809485at2"/>
<comment type="subcellular location">
    <subcellularLocation>
        <location evidence="10">Cytoplasm</location>
    </subcellularLocation>
</comment>
<dbReference type="EC" id="3.6.1.-" evidence="10"/>
<comment type="similarity">
    <text evidence="10">Belongs to the TRAFAC class YlqF/YawG GTPase family. RsgA subfamily.</text>
</comment>
<dbReference type="RefSeq" id="WP_090776059.1">
    <property type="nucleotide sequence ID" value="NZ_FMYM01000008.1"/>
</dbReference>
<keyword evidence="9 10" id="KW-0342">GTP-binding</keyword>
<evidence type="ECO:0000256" key="9">
    <source>
        <dbReference type="ARBA" id="ARBA00023134"/>
    </source>
</evidence>
<keyword evidence="6 10" id="KW-0378">Hydrolase</keyword>
<evidence type="ECO:0000259" key="12">
    <source>
        <dbReference type="PROSITE" id="PS51721"/>
    </source>
</evidence>
<keyword evidence="8 10" id="KW-0694">RNA-binding</keyword>
<dbReference type="GO" id="GO:0042274">
    <property type="term" value="P:ribosomal small subunit biogenesis"/>
    <property type="evidence" value="ECO:0007669"/>
    <property type="project" value="UniProtKB-UniRule"/>
</dbReference>
<protein>
    <recommendedName>
        <fullName evidence="10">Small ribosomal subunit biogenesis GTPase RsgA</fullName>
        <ecNumber evidence="10">3.6.1.-</ecNumber>
    </recommendedName>
</protein>
<keyword evidence="1 10" id="KW-0963">Cytoplasm</keyword>
<evidence type="ECO:0000313" key="13">
    <source>
        <dbReference type="EMBL" id="SDC39813.1"/>
    </source>
</evidence>
<dbReference type="SUPFAM" id="SSF50249">
    <property type="entry name" value="Nucleic acid-binding proteins"/>
    <property type="match status" value="1"/>
</dbReference>
<dbReference type="AlphaFoldDB" id="A0A1G6L9L7"/>
<comment type="cofactor">
    <cofactor evidence="10">
        <name>Zn(2+)</name>
        <dbReference type="ChEBI" id="CHEBI:29105"/>
    </cofactor>
    <text evidence="10">Binds 1 zinc ion per subunit.</text>
</comment>
<evidence type="ECO:0000256" key="1">
    <source>
        <dbReference type="ARBA" id="ARBA00022490"/>
    </source>
</evidence>
<comment type="function">
    <text evidence="10">One of several proteins that assist in the late maturation steps of the functional core of the 30S ribosomal subunit. Helps release RbfA from mature subunits. May play a role in the assembly of ribosomal proteins into the subunit. Circularly permuted GTPase that catalyzes slow GTP hydrolysis, GTPase activity is stimulated by the 30S ribosomal subunit.</text>
</comment>
<feature type="binding site" evidence="10">
    <location>
        <position position="254"/>
    </location>
    <ligand>
        <name>Zn(2+)</name>
        <dbReference type="ChEBI" id="CHEBI:29105"/>
    </ligand>
</feature>
<dbReference type="InterPro" id="IPR031944">
    <property type="entry name" value="RsgA_N"/>
</dbReference>
<evidence type="ECO:0000256" key="7">
    <source>
        <dbReference type="ARBA" id="ARBA00022833"/>
    </source>
</evidence>
<dbReference type="PROSITE" id="PS51721">
    <property type="entry name" value="G_CP"/>
    <property type="match status" value="1"/>
</dbReference>
<feature type="binding site" evidence="10">
    <location>
        <position position="260"/>
    </location>
    <ligand>
        <name>Zn(2+)</name>
        <dbReference type="ChEBI" id="CHEBI:29105"/>
    </ligand>
</feature>
<evidence type="ECO:0000256" key="5">
    <source>
        <dbReference type="ARBA" id="ARBA00022741"/>
    </source>
</evidence>
<keyword evidence="3 10" id="KW-0479">Metal-binding</keyword>
<evidence type="ECO:0000256" key="8">
    <source>
        <dbReference type="ARBA" id="ARBA00022884"/>
    </source>
</evidence>
<evidence type="ECO:0000256" key="3">
    <source>
        <dbReference type="ARBA" id="ARBA00022723"/>
    </source>
</evidence>
<dbReference type="Pfam" id="PF16745">
    <property type="entry name" value="RsgA_N"/>
    <property type="match status" value="1"/>
</dbReference>
<comment type="subunit">
    <text evidence="10">Monomer. Associates with 30S ribosomal subunit, binds 16S rRNA.</text>
</comment>
<dbReference type="EMBL" id="FMYM01000008">
    <property type="protein sequence ID" value="SDC39813.1"/>
    <property type="molecule type" value="Genomic_DNA"/>
</dbReference>
<dbReference type="GO" id="GO:0019843">
    <property type="term" value="F:rRNA binding"/>
    <property type="evidence" value="ECO:0007669"/>
    <property type="project" value="UniProtKB-KW"/>
</dbReference>
<dbReference type="GO" id="GO:0005525">
    <property type="term" value="F:GTP binding"/>
    <property type="evidence" value="ECO:0007669"/>
    <property type="project" value="UniProtKB-UniRule"/>
</dbReference>
<dbReference type="InterPro" id="IPR030378">
    <property type="entry name" value="G_CP_dom"/>
</dbReference>
<feature type="domain" description="CP-type G" evidence="12">
    <location>
        <begin position="63"/>
        <end position="223"/>
    </location>
</feature>
<evidence type="ECO:0000256" key="10">
    <source>
        <dbReference type="HAMAP-Rule" id="MF_01820"/>
    </source>
</evidence>
<sequence length="295" mass="33450">MASGVIVKALAGFYYVQDGERYVQCRARGLFREKKQTPLVGDQVIYEAENETEGYIMALKARKNELSRPPVANIDQAILVFSAREPDLQLFLLDKLLIHIAIQEIDTLIVVTKIDLLEPSARKHIAEQMEVYREIGYQVLFTSAKDRVAVNDLCPYLANRISVLAGQSGVGKSSLLNVLSPSLQLETNKISTHLGRGRHTTRHVELLPLFSGWIADTPGFSSLDFTAVAVEDVRFYFPEFVSRMDGCKYHGCLHDKEPACAVKQAVANDEIAETRYKHYLQFLEEIRKQKRRYSR</sequence>
<feature type="domain" description="EngC GTPase" evidence="11">
    <location>
        <begin position="72"/>
        <end position="221"/>
    </location>
</feature>
<dbReference type="STRING" id="1464122.SAMN05421737_10848"/>
<dbReference type="PROSITE" id="PS50936">
    <property type="entry name" value="ENGC_GTPASE"/>
    <property type="match status" value="1"/>
</dbReference>
<feature type="binding site" evidence="10">
    <location>
        <position position="252"/>
    </location>
    <ligand>
        <name>Zn(2+)</name>
        <dbReference type="ChEBI" id="CHEBI:29105"/>
    </ligand>
</feature>
<accession>A0A1G6L9L7</accession>
<dbReference type="CDD" id="cd01854">
    <property type="entry name" value="YjeQ_EngC"/>
    <property type="match status" value="1"/>
</dbReference>
<dbReference type="InterPro" id="IPR012340">
    <property type="entry name" value="NA-bd_OB-fold"/>
</dbReference>
<evidence type="ECO:0000313" key="14">
    <source>
        <dbReference type="Proteomes" id="UP000242662"/>
    </source>
</evidence>
<dbReference type="PANTHER" id="PTHR32120">
    <property type="entry name" value="SMALL RIBOSOMAL SUBUNIT BIOGENESIS GTPASE RSGA"/>
    <property type="match status" value="1"/>
</dbReference>
<dbReference type="InterPro" id="IPR004881">
    <property type="entry name" value="Ribosome_biogen_GTPase_RsgA"/>
</dbReference>
<keyword evidence="2 10" id="KW-0690">Ribosome biogenesis</keyword>
<reference evidence="14" key="1">
    <citation type="submission" date="2016-09" db="EMBL/GenBank/DDBJ databases">
        <authorList>
            <person name="Varghese N."/>
            <person name="Submissions S."/>
        </authorList>
    </citation>
    <scope>NUCLEOTIDE SEQUENCE [LARGE SCALE GENOMIC DNA]</scope>
    <source>
        <strain evidence="14">25nlg</strain>
    </source>
</reference>
<dbReference type="GO" id="GO:0003924">
    <property type="term" value="F:GTPase activity"/>
    <property type="evidence" value="ECO:0007669"/>
    <property type="project" value="UniProtKB-UniRule"/>
</dbReference>